<sequence length="853" mass="97031">MTQKAKQNDDLTYHIAPFSQELLWLIYDASLIADYTYADLIYPSHLLGAALWNQDNLLRRSNVNSVEDVLFAVQRSYFAQVPFRVYEPNPFFAEVRHVISEEMERARHGRSEDYMTGWNLYFDLEWRLSSGASDLLRRTTFAVDRDGTKTQYVNCFDLMGILLKESEKYPDVRQALPFLNISKHQLLSYFSLNYAPVPTPSRGKLDLWGNQISVLEDKWIIGRSEEVTRLVKVLSRKQKRNAILVGDPGVGKTTILELLAKRIESKQVPADLQQTVLWNLNTSSLVSEAQFRGDLEQKVNSLIAELEKQPEVVLCIEDIHALVGMGASEGGLSAGSILREALSNNRLKLIGTTTYAEYKKQLEKDQAFVRWFEVIFIQEPSLNQTRDILVGFRDDFEKYHKVIIPNTMLEKCLELSQRYLTARPFPDKAIDLLDFACLEARLEHEQKYQLPLSQSDGYVEQLLETSKQAIESYLRREEYELILPWKKFEQFLLRQQTDKDYLAALQYPAVSASHLANVLSLWSGVPTAEISSDEEAKMTTLESSLQKRVIGQNRAVSIVADAVRRARLGFQNIGRPLASFFFAGPTGVGKTELAKALSESLFGSDANLVRFDMSEFMEKHSTSRLIGSPPGYVGYGEGGQLTEAVKKQPYSVVLFDEIEKAHEDVSNVMLQILDDGRLTDSTGQKVDFTNTILIFTSNLGYPKDVQEESLHEEKTYRYISGRVQAALEKYFRPEFINRIDRMVVFNNLSFNELTSILDKYINELRQKLNAAKQPVVLNVTNEAKELIVKAGYQPGYGARPLARALSRMVEIPLSNLLFKYSLKQPLLARFSTDRLTKDLTLTVSALNLSPQEA</sequence>
<dbReference type="EMBL" id="HM222968">
    <property type="protein sequence ID" value="ADJ66599.1"/>
    <property type="molecule type" value="Genomic_DNA"/>
</dbReference>
<evidence type="ECO:0000313" key="7">
    <source>
        <dbReference type="EMBL" id="ADJ66599.1"/>
    </source>
</evidence>
<dbReference type="SMART" id="SM01086">
    <property type="entry name" value="ClpB_D2-small"/>
    <property type="match status" value="1"/>
</dbReference>
<keyword evidence="7" id="KW-0150">Chloroplast</keyword>
<dbReference type="PROSITE" id="PS00871">
    <property type="entry name" value="CLPAB_2"/>
    <property type="match status" value="1"/>
</dbReference>
<feature type="domain" description="Clp ATPase C-terminal" evidence="6">
    <location>
        <begin position="748"/>
        <end position="837"/>
    </location>
</feature>
<dbReference type="InterPro" id="IPR001270">
    <property type="entry name" value="ClpA/B"/>
</dbReference>
<proteinExistence type="predicted"/>
<evidence type="ECO:0000259" key="5">
    <source>
        <dbReference type="SMART" id="SM00382"/>
    </source>
</evidence>
<feature type="domain" description="AAA+ ATPase" evidence="5">
    <location>
        <begin position="576"/>
        <end position="749"/>
    </location>
</feature>
<keyword evidence="7" id="KW-0378">Hydrolase</keyword>
<dbReference type="Gene3D" id="3.40.50.300">
    <property type="entry name" value="P-loop containing nucleotide triphosphate hydrolases"/>
    <property type="match status" value="2"/>
</dbReference>
<dbReference type="GO" id="GO:0016887">
    <property type="term" value="F:ATP hydrolysis activity"/>
    <property type="evidence" value="ECO:0007669"/>
    <property type="project" value="InterPro"/>
</dbReference>
<dbReference type="GeneID" id="9481074"/>
<dbReference type="PANTHER" id="PTHR11638">
    <property type="entry name" value="ATP-DEPENDENT CLP PROTEASE"/>
    <property type="match status" value="1"/>
</dbReference>
<dbReference type="GO" id="GO:0008233">
    <property type="term" value="F:peptidase activity"/>
    <property type="evidence" value="ECO:0007669"/>
    <property type="project" value="UniProtKB-KW"/>
</dbReference>
<dbReference type="PANTHER" id="PTHR11638:SF18">
    <property type="entry name" value="HEAT SHOCK PROTEIN 104"/>
    <property type="match status" value="1"/>
</dbReference>
<dbReference type="Pfam" id="PF10431">
    <property type="entry name" value="ClpB_D2-small"/>
    <property type="match status" value="1"/>
</dbReference>
<dbReference type="InterPro" id="IPR050130">
    <property type="entry name" value="ClpA_ClpB"/>
</dbReference>
<dbReference type="PRINTS" id="PR00300">
    <property type="entry name" value="CLPPROTEASEA"/>
</dbReference>
<keyword evidence="3" id="KW-0067">ATP-binding</keyword>
<dbReference type="InterPro" id="IPR019489">
    <property type="entry name" value="Clp_ATPase_C"/>
</dbReference>
<evidence type="ECO:0000259" key="6">
    <source>
        <dbReference type="SMART" id="SM01086"/>
    </source>
</evidence>
<dbReference type="InterPro" id="IPR041546">
    <property type="entry name" value="ClpA/ClpB_AAA_lid"/>
</dbReference>
<accession>D9IXN2</accession>
<dbReference type="Pfam" id="PF07724">
    <property type="entry name" value="AAA_2"/>
    <property type="match status" value="1"/>
</dbReference>
<keyword evidence="7" id="KW-0645">Protease</keyword>
<dbReference type="InterPro" id="IPR003959">
    <property type="entry name" value="ATPase_AAA_core"/>
</dbReference>
<dbReference type="Pfam" id="PF17871">
    <property type="entry name" value="AAA_lid_9"/>
    <property type="match status" value="1"/>
</dbReference>
<dbReference type="InterPro" id="IPR027417">
    <property type="entry name" value="P-loop_NTPase"/>
</dbReference>
<dbReference type="Gene3D" id="1.10.8.60">
    <property type="match status" value="2"/>
</dbReference>
<protein>
    <submittedName>
        <fullName evidence="7">Clp protease ATP binding subunit</fullName>
    </submittedName>
</protein>
<gene>
    <name evidence="7" type="primary">clpC</name>
</gene>
<dbReference type="RefSeq" id="YP_003795411.1">
    <property type="nucleotide sequence ID" value="NC_014345.1"/>
</dbReference>
<dbReference type="GO" id="GO:0006508">
    <property type="term" value="P:proteolysis"/>
    <property type="evidence" value="ECO:0007669"/>
    <property type="project" value="UniProtKB-KW"/>
</dbReference>
<feature type="domain" description="AAA+ ATPase" evidence="5">
    <location>
        <begin position="238"/>
        <end position="382"/>
    </location>
</feature>
<dbReference type="InterPro" id="IPR003593">
    <property type="entry name" value="AAA+_ATPase"/>
</dbReference>
<dbReference type="InterPro" id="IPR028299">
    <property type="entry name" value="ClpA/B_CS2"/>
</dbReference>
<dbReference type="SUPFAM" id="SSF52540">
    <property type="entry name" value="P-loop containing nucleoside triphosphate hydrolases"/>
    <property type="match status" value="2"/>
</dbReference>
<name>D9IXN2_9ALVE</name>
<keyword evidence="7" id="KW-0934">Plastid</keyword>
<dbReference type="GO" id="GO:0005524">
    <property type="term" value="F:ATP binding"/>
    <property type="evidence" value="ECO:0007669"/>
    <property type="project" value="UniProtKB-KW"/>
</dbReference>
<geneLocation type="chloroplast" evidence="7"/>
<dbReference type="Pfam" id="PF00004">
    <property type="entry name" value="AAA"/>
    <property type="match status" value="1"/>
</dbReference>
<dbReference type="SMART" id="SM00382">
    <property type="entry name" value="AAA"/>
    <property type="match status" value="2"/>
</dbReference>
<dbReference type="GO" id="GO:0034605">
    <property type="term" value="P:cellular response to heat"/>
    <property type="evidence" value="ECO:0007669"/>
    <property type="project" value="TreeGrafter"/>
</dbReference>
<keyword evidence="1" id="KW-0677">Repeat</keyword>
<reference evidence="7" key="1">
    <citation type="journal article" date="2010" name="Proc. Natl. Acad. Sci. U.S.A.">
        <title>A common red algal origin of the apicomplexan, dinoflagellate, and heterokont plastids.</title>
        <authorList>
            <person name="Janouskovec J."/>
            <person name="Horak A."/>
            <person name="Obornik M."/>
            <person name="Lukes J."/>
            <person name="Keeling P.J."/>
        </authorList>
    </citation>
    <scope>NUCLEOTIDE SEQUENCE [LARGE SCALE GENOMIC DNA]</scope>
</reference>
<evidence type="ECO:0000256" key="1">
    <source>
        <dbReference type="ARBA" id="ARBA00022737"/>
    </source>
</evidence>
<evidence type="ECO:0000256" key="3">
    <source>
        <dbReference type="ARBA" id="ARBA00022840"/>
    </source>
</evidence>
<organism evidence="7">
    <name type="scientific">Chromerida sp. RM11</name>
    <dbReference type="NCBI Taxonomy" id="348535"/>
    <lineage>
        <taxon>Eukaryota</taxon>
        <taxon>Sar</taxon>
        <taxon>Alveolata</taxon>
        <taxon>Colpodellida</taxon>
    </lineage>
</organism>
<keyword evidence="2" id="KW-0547">Nucleotide-binding</keyword>
<dbReference type="GO" id="GO:0005737">
    <property type="term" value="C:cytoplasm"/>
    <property type="evidence" value="ECO:0007669"/>
    <property type="project" value="TreeGrafter"/>
</dbReference>
<keyword evidence="4" id="KW-0143">Chaperone</keyword>
<evidence type="ECO:0000256" key="4">
    <source>
        <dbReference type="ARBA" id="ARBA00023186"/>
    </source>
</evidence>
<dbReference type="AlphaFoldDB" id="D9IXN2"/>
<evidence type="ECO:0000256" key="2">
    <source>
        <dbReference type="ARBA" id="ARBA00022741"/>
    </source>
</evidence>
<dbReference type="FunFam" id="3.40.50.300:FF:000025">
    <property type="entry name" value="ATP-dependent Clp protease subunit"/>
    <property type="match status" value="1"/>
</dbReference>
<dbReference type="CDD" id="cd00009">
    <property type="entry name" value="AAA"/>
    <property type="match status" value="1"/>
</dbReference>
<dbReference type="CDD" id="cd19499">
    <property type="entry name" value="RecA-like_ClpB_Hsp104-like"/>
    <property type="match status" value="1"/>
</dbReference>